<evidence type="ECO:0000256" key="4">
    <source>
        <dbReference type="SAM" id="Phobius"/>
    </source>
</evidence>
<gene>
    <name evidence="6" type="ORF">DRF58_06965</name>
</gene>
<keyword evidence="1" id="KW-0805">Transcription regulation</keyword>
<comment type="caution">
    <text evidence="6">The sequence shown here is derived from an EMBL/GenBank/DDBJ whole genome shotgun (WGS) entry which is preliminary data.</text>
</comment>
<dbReference type="Gene3D" id="1.10.10.60">
    <property type="entry name" value="Homeodomain-like"/>
    <property type="match status" value="2"/>
</dbReference>
<dbReference type="PROSITE" id="PS01124">
    <property type="entry name" value="HTH_ARAC_FAMILY_2"/>
    <property type="match status" value="1"/>
</dbReference>
<accession>A0A3D9D043</accession>
<dbReference type="OrthoDB" id="5295174at2"/>
<dbReference type="GO" id="GO:0003700">
    <property type="term" value="F:DNA-binding transcription factor activity"/>
    <property type="evidence" value="ECO:0007669"/>
    <property type="project" value="InterPro"/>
</dbReference>
<keyword evidence="7" id="KW-1185">Reference proteome</keyword>
<name>A0A3D9D043_9FLAO</name>
<dbReference type="GO" id="GO:0043565">
    <property type="term" value="F:sequence-specific DNA binding"/>
    <property type="evidence" value="ECO:0007669"/>
    <property type="project" value="InterPro"/>
</dbReference>
<organism evidence="6 7">
    <name type="scientific">Epilithonimonas hispanica</name>
    <dbReference type="NCBI Taxonomy" id="358687"/>
    <lineage>
        <taxon>Bacteria</taxon>
        <taxon>Pseudomonadati</taxon>
        <taxon>Bacteroidota</taxon>
        <taxon>Flavobacteriia</taxon>
        <taxon>Flavobacteriales</taxon>
        <taxon>Weeksellaceae</taxon>
        <taxon>Chryseobacterium group</taxon>
        <taxon>Epilithonimonas</taxon>
    </lineage>
</organism>
<dbReference type="Pfam" id="PF12833">
    <property type="entry name" value="HTH_18"/>
    <property type="match status" value="1"/>
</dbReference>
<evidence type="ECO:0000256" key="3">
    <source>
        <dbReference type="ARBA" id="ARBA00023163"/>
    </source>
</evidence>
<dbReference type="InterPro" id="IPR009057">
    <property type="entry name" value="Homeodomain-like_sf"/>
</dbReference>
<keyword evidence="3" id="KW-0804">Transcription</keyword>
<dbReference type="InterPro" id="IPR018060">
    <property type="entry name" value="HTH_AraC"/>
</dbReference>
<feature type="domain" description="HTH araC/xylS-type" evidence="5">
    <location>
        <begin position="377"/>
        <end position="489"/>
    </location>
</feature>
<protein>
    <recommendedName>
        <fullName evidence="5">HTH araC/xylS-type domain-containing protein</fullName>
    </recommendedName>
</protein>
<keyword evidence="4" id="KW-0472">Membrane</keyword>
<dbReference type="AlphaFoldDB" id="A0A3D9D043"/>
<proteinExistence type="predicted"/>
<evidence type="ECO:0000256" key="1">
    <source>
        <dbReference type="ARBA" id="ARBA00023015"/>
    </source>
</evidence>
<dbReference type="Proteomes" id="UP000256326">
    <property type="component" value="Unassembled WGS sequence"/>
</dbReference>
<dbReference type="EMBL" id="QNUG01000011">
    <property type="protein sequence ID" value="REC71267.1"/>
    <property type="molecule type" value="Genomic_DNA"/>
</dbReference>
<sequence>MKKLVPLFFVFFIFLTYSQSLENSNSSILDKANNYIFKDVKNAKKLAGFVAASNASATDKMRAFLILSDVAYLNGDYVGVINNLYKAEGTARLINNSNTKFLMSLYFAKYFRIFGLHYLYKIKIDECNKLLPKLSSKEFLGYDFQSLYDFENTFTSNFPKTNFSSKYSIDLRKHDKWISSVEDCKLRVGELYGDAGKSKDYFSKYLKYNQRYKISNVYTAKAYFLLAQSENKMHLNPLPNLLRADSLLNHYVDNNLKTEVKYAIAMHYLQNNKLPQYQYNIGDYNKLNKDLYSNLGKAKSIIIKHLQIEASDNSFDTFKIQISVASLIFLTISFLGFIITRKKYIDFLKYGNKSILTGSISKASNNNENHNKNSIPEKTEEIILSKLLKFETNKKFLQPSISLISLSKELETNTRYLSEIINHHKNLNFNQYINELRINYIVEKMKTEPIYLNYKILYLAQECGFSSQSTFSIAFKSIMGVSPISYIKSIRDEKKA</sequence>
<dbReference type="SUPFAM" id="SSF46689">
    <property type="entry name" value="Homeodomain-like"/>
    <property type="match status" value="1"/>
</dbReference>
<evidence type="ECO:0000256" key="2">
    <source>
        <dbReference type="ARBA" id="ARBA00023125"/>
    </source>
</evidence>
<dbReference type="PANTHER" id="PTHR43280">
    <property type="entry name" value="ARAC-FAMILY TRANSCRIPTIONAL REGULATOR"/>
    <property type="match status" value="1"/>
</dbReference>
<keyword evidence="4" id="KW-1133">Transmembrane helix</keyword>
<dbReference type="PANTHER" id="PTHR43280:SF2">
    <property type="entry name" value="HTH-TYPE TRANSCRIPTIONAL REGULATOR EXSA"/>
    <property type="match status" value="1"/>
</dbReference>
<dbReference type="SMART" id="SM00342">
    <property type="entry name" value="HTH_ARAC"/>
    <property type="match status" value="1"/>
</dbReference>
<reference evidence="6 7" key="1">
    <citation type="journal article" date="2006" name="Int. J. Syst. Evol. Microbiol.">
        <title>Chryseobacterium hispanicum sp. nov., isolated from the drinking water distribution system of Sevilla, Spain.</title>
        <authorList>
            <person name="Gallego V."/>
            <person name="Garcia M.T."/>
            <person name="Ventosa A."/>
        </authorList>
    </citation>
    <scope>NUCLEOTIDE SEQUENCE [LARGE SCALE GENOMIC DNA]</scope>
    <source>
        <strain evidence="6 7">KCTC 22104</strain>
    </source>
</reference>
<evidence type="ECO:0000313" key="6">
    <source>
        <dbReference type="EMBL" id="REC71267.1"/>
    </source>
</evidence>
<evidence type="ECO:0000313" key="7">
    <source>
        <dbReference type="Proteomes" id="UP000256326"/>
    </source>
</evidence>
<keyword evidence="4" id="KW-0812">Transmembrane</keyword>
<feature type="transmembrane region" description="Helical" evidence="4">
    <location>
        <begin position="320"/>
        <end position="339"/>
    </location>
</feature>
<keyword evidence="2" id="KW-0238">DNA-binding</keyword>
<dbReference type="RefSeq" id="WP_116034142.1">
    <property type="nucleotide sequence ID" value="NZ_JBHLVV010000005.1"/>
</dbReference>
<evidence type="ECO:0000259" key="5">
    <source>
        <dbReference type="PROSITE" id="PS01124"/>
    </source>
</evidence>